<keyword evidence="2" id="KW-1185">Reference proteome</keyword>
<sequence length="67" mass="7387">MFTLSDPRAQADLLREFALHDGVVATPDEVEGAPAIRIEARDAVSSLWDVRATVGMFDDLAREWSAQ</sequence>
<proteinExistence type="predicted"/>
<evidence type="ECO:0000313" key="1">
    <source>
        <dbReference type="EMBL" id="REK72942.1"/>
    </source>
</evidence>
<dbReference type="EMBL" id="QUBR01000001">
    <property type="protein sequence ID" value="REK72942.1"/>
    <property type="molecule type" value="Genomic_DNA"/>
</dbReference>
<name>A0A371PAJ0_9ACTN</name>
<protein>
    <submittedName>
        <fullName evidence="1">Uncharacterized protein</fullName>
    </submittedName>
</protein>
<dbReference type="AlphaFoldDB" id="A0A371PAJ0"/>
<accession>A0A371PAJ0</accession>
<reference evidence="1 2" key="1">
    <citation type="submission" date="2018-08" db="EMBL/GenBank/DDBJ databases">
        <title>Aeromicrobium sp. M2KJ-4, whole genome shotgun sequence.</title>
        <authorList>
            <person name="Tuo L."/>
        </authorList>
    </citation>
    <scope>NUCLEOTIDE SEQUENCE [LARGE SCALE GENOMIC DNA]</scope>
    <source>
        <strain evidence="1 2">M2KJ-4</strain>
    </source>
</reference>
<gene>
    <name evidence="1" type="ORF">DX116_04945</name>
</gene>
<dbReference type="Proteomes" id="UP000265581">
    <property type="component" value="Unassembled WGS sequence"/>
</dbReference>
<comment type="caution">
    <text evidence="1">The sequence shown here is derived from an EMBL/GenBank/DDBJ whole genome shotgun (WGS) entry which is preliminary data.</text>
</comment>
<organism evidence="1 2">
    <name type="scientific">Aeromicrobium endophyticum</name>
    <dbReference type="NCBI Taxonomy" id="2292704"/>
    <lineage>
        <taxon>Bacteria</taxon>
        <taxon>Bacillati</taxon>
        <taxon>Actinomycetota</taxon>
        <taxon>Actinomycetes</taxon>
        <taxon>Propionibacteriales</taxon>
        <taxon>Nocardioidaceae</taxon>
        <taxon>Aeromicrobium</taxon>
    </lineage>
</organism>
<evidence type="ECO:0000313" key="2">
    <source>
        <dbReference type="Proteomes" id="UP000265581"/>
    </source>
</evidence>